<organism evidence="1">
    <name type="scientific">Cucumis melo</name>
    <name type="common">Muskmelon</name>
    <dbReference type="NCBI Taxonomy" id="3656"/>
    <lineage>
        <taxon>Eukaryota</taxon>
        <taxon>Viridiplantae</taxon>
        <taxon>Streptophyta</taxon>
        <taxon>Embryophyta</taxon>
        <taxon>Tracheophyta</taxon>
        <taxon>Spermatophyta</taxon>
        <taxon>Magnoliopsida</taxon>
        <taxon>eudicotyledons</taxon>
        <taxon>Gunneridae</taxon>
        <taxon>Pentapetalae</taxon>
        <taxon>rosids</taxon>
        <taxon>fabids</taxon>
        <taxon>Cucurbitales</taxon>
        <taxon>Cucurbitaceae</taxon>
        <taxon>Benincaseae</taxon>
        <taxon>Cucumis</taxon>
    </lineage>
</organism>
<dbReference type="AlphaFoldDB" id="A0A9I9E809"/>
<evidence type="ECO:0000313" key="1">
    <source>
        <dbReference type="EnsemblPlants" id="MELO3C030090.2.1"/>
    </source>
</evidence>
<sequence>MMPLMSPDGFRHFEQEEACLKDNQGMRSRDLVEERDGRINLDILTERFRCRKNEVFVEGRSISLCWFINDLGSGERGGGSAKFMFKLNFDFRRGEGVVEEYMDHGINQVHSSISLIRLGRTYITVNLSFGLLENLYR</sequence>
<reference evidence="1" key="1">
    <citation type="submission" date="2023-03" db="UniProtKB">
        <authorList>
            <consortium name="EnsemblPlants"/>
        </authorList>
    </citation>
    <scope>IDENTIFICATION</scope>
</reference>
<dbReference type="Gramene" id="MELO3C030090.2.1">
    <property type="protein sequence ID" value="MELO3C030090.2.1"/>
    <property type="gene ID" value="MELO3C030090.2"/>
</dbReference>
<protein>
    <submittedName>
        <fullName evidence="1">Uncharacterized protein</fullName>
    </submittedName>
</protein>
<accession>A0A9I9E809</accession>
<dbReference type="EnsemblPlants" id="MELO3C030090.2.1">
    <property type="protein sequence ID" value="MELO3C030090.2.1"/>
    <property type="gene ID" value="MELO3C030090.2"/>
</dbReference>
<proteinExistence type="predicted"/>
<name>A0A9I9E809_CUCME</name>